<dbReference type="InterPro" id="IPR051169">
    <property type="entry name" value="NADH-Q_oxidoreductase"/>
</dbReference>
<keyword evidence="7" id="KW-1185">Reference proteome</keyword>
<gene>
    <name evidence="6" type="ORF">C1H66_17820</name>
</gene>
<dbReference type="InterPro" id="IPR036188">
    <property type="entry name" value="FAD/NAD-bd_sf"/>
</dbReference>
<dbReference type="PRINTS" id="PR00368">
    <property type="entry name" value="FADPNR"/>
</dbReference>
<dbReference type="SUPFAM" id="SSF51905">
    <property type="entry name" value="FAD/NAD(P)-binding domain"/>
    <property type="match status" value="2"/>
</dbReference>
<evidence type="ECO:0000313" key="6">
    <source>
        <dbReference type="EMBL" id="PMR67833.1"/>
    </source>
</evidence>
<dbReference type="Pfam" id="PF07992">
    <property type="entry name" value="Pyr_redox_2"/>
    <property type="match status" value="1"/>
</dbReference>
<protein>
    <submittedName>
        <fullName evidence="6">Pyridine nucleotide-disulfide oxidoreductase</fullName>
    </submittedName>
</protein>
<organism evidence="6 7">
    <name type="scientific">Halomonas heilongjiangensis</name>
    <dbReference type="NCBI Taxonomy" id="1387883"/>
    <lineage>
        <taxon>Bacteria</taxon>
        <taxon>Pseudomonadati</taxon>
        <taxon>Pseudomonadota</taxon>
        <taxon>Gammaproteobacteria</taxon>
        <taxon>Oceanospirillales</taxon>
        <taxon>Halomonadaceae</taxon>
        <taxon>Halomonas</taxon>
    </lineage>
</organism>
<keyword evidence="4" id="KW-0560">Oxidoreductase</keyword>
<evidence type="ECO:0000256" key="2">
    <source>
        <dbReference type="ARBA" id="ARBA00022630"/>
    </source>
</evidence>
<dbReference type="OrthoDB" id="9767928at2"/>
<keyword evidence="2" id="KW-0285">Flavoprotein</keyword>
<evidence type="ECO:0000256" key="3">
    <source>
        <dbReference type="ARBA" id="ARBA00022827"/>
    </source>
</evidence>
<reference evidence="6 7" key="1">
    <citation type="submission" date="2018-01" db="EMBL/GenBank/DDBJ databases">
        <title>Halomonas endophytica sp. nov., isolated from storage liquid in the stems of Populus euphratica.</title>
        <authorList>
            <person name="Chen C."/>
        </authorList>
    </citation>
    <scope>NUCLEOTIDE SEQUENCE [LARGE SCALE GENOMIC DNA]</scope>
    <source>
        <strain evidence="6 7">DSM 26881</strain>
    </source>
</reference>
<dbReference type="PRINTS" id="PR00469">
    <property type="entry name" value="PNDRDTASEII"/>
</dbReference>
<dbReference type="InterPro" id="IPR023753">
    <property type="entry name" value="FAD/NAD-binding_dom"/>
</dbReference>
<feature type="domain" description="FAD/NAD(P)-binding" evidence="5">
    <location>
        <begin position="15"/>
        <end position="318"/>
    </location>
</feature>
<comment type="cofactor">
    <cofactor evidence="1">
        <name>FAD</name>
        <dbReference type="ChEBI" id="CHEBI:57692"/>
    </cofactor>
</comment>
<accession>A0A2N7TI37</accession>
<evidence type="ECO:0000256" key="1">
    <source>
        <dbReference type="ARBA" id="ARBA00001974"/>
    </source>
</evidence>
<dbReference type="AlphaFoldDB" id="A0A2N7TI37"/>
<name>A0A2N7TI37_9GAMM</name>
<evidence type="ECO:0000259" key="5">
    <source>
        <dbReference type="Pfam" id="PF07992"/>
    </source>
</evidence>
<evidence type="ECO:0000313" key="7">
    <source>
        <dbReference type="Proteomes" id="UP000235346"/>
    </source>
</evidence>
<proteinExistence type="predicted"/>
<dbReference type="Gene3D" id="3.50.50.100">
    <property type="match status" value="1"/>
</dbReference>
<sequence>MPHVSDTPAAPPSRQLVLVGAGHAHLHVVSQRHRLDDTRVTLVDPGGFWYSGMANGMLGGRLTPAEDRLDPARLAARHGVTAVRGRLAGLDLNHRQAILEDGRALPFDLLSLNLGSSCQAPPARHPGPAVWTVKPIPCLVALRRCLEADFRRGVGPRLVVVGGGASGVEVACNLSALSRRHGVNSTITLVTRGKRLLEDAPRGASRWLSRLLARRGIQVLGGARVIGHAAGGALIRSDETLSGEDSLALLEADHVIHASGLTPPGVIDRLGLPVIPDRGLAVAASLQSTGDPDVFAAGDCAALVNHRLPRLGVYSVRQAPVLLDNLAARLAGRPLRDHVPQPRALAILDLGDGLGLAIRGQSWWAGRLMLLWKRWLDRRFMARYR</sequence>
<dbReference type="PANTHER" id="PTHR42913:SF9">
    <property type="entry name" value="SLR1591 PROTEIN"/>
    <property type="match status" value="1"/>
</dbReference>
<dbReference type="GO" id="GO:0019646">
    <property type="term" value="P:aerobic electron transport chain"/>
    <property type="evidence" value="ECO:0007669"/>
    <property type="project" value="TreeGrafter"/>
</dbReference>
<keyword evidence="3" id="KW-0274">FAD</keyword>
<dbReference type="GO" id="GO:0003955">
    <property type="term" value="F:NAD(P)H dehydrogenase (quinone) activity"/>
    <property type="evidence" value="ECO:0007669"/>
    <property type="project" value="TreeGrafter"/>
</dbReference>
<comment type="caution">
    <text evidence="6">The sequence shown here is derived from an EMBL/GenBank/DDBJ whole genome shotgun (WGS) entry which is preliminary data.</text>
</comment>
<dbReference type="RefSeq" id="WP_102629224.1">
    <property type="nucleotide sequence ID" value="NZ_PDOH01000038.1"/>
</dbReference>
<dbReference type="PANTHER" id="PTHR42913">
    <property type="entry name" value="APOPTOSIS-INDUCING FACTOR 1"/>
    <property type="match status" value="1"/>
</dbReference>
<evidence type="ECO:0000256" key="4">
    <source>
        <dbReference type="ARBA" id="ARBA00023002"/>
    </source>
</evidence>
<dbReference type="Proteomes" id="UP000235346">
    <property type="component" value="Unassembled WGS sequence"/>
</dbReference>
<dbReference type="EMBL" id="PNRE01000082">
    <property type="protein sequence ID" value="PMR67833.1"/>
    <property type="molecule type" value="Genomic_DNA"/>
</dbReference>